<dbReference type="EMBL" id="NEVH01023960">
    <property type="protein sequence ID" value="PNF17690.1"/>
    <property type="molecule type" value="Genomic_DNA"/>
</dbReference>
<evidence type="ECO:0000313" key="2">
    <source>
        <dbReference type="EMBL" id="PNF17689.1"/>
    </source>
</evidence>
<gene>
    <name evidence="2" type="ORF">B7P43_G07360</name>
</gene>
<reference evidence="2 3" key="1">
    <citation type="submission" date="2017-12" db="EMBL/GenBank/DDBJ databases">
        <title>Hemimetabolous genomes reveal molecular basis of termite eusociality.</title>
        <authorList>
            <person name="Harrison M.C."/>
            <person name="Jongepier E."/>
            <person name="Robertson H.M."/>
            <person name="Arning N."/>
            <person name="Bitard-Feildel T."/>
            <person name="Chao H."/>
            <person name="Childers C.P."/>
            <person name="Dinh H."/>
            <person name="Doddapaneni H."/>
            <person name="Dugan S."/>
            <person name="Gowin J."/>
            <person name="Greiner C."/>
            <person name="Han Y."/>
            <person name="Hu H."/>
            <person name="Hughes D.S.T."/>
            <person name="Huylmans A.-K."/>
            <person name="Kemena C."/>
            <person name="Kremer L.P.M."/>
            <person name="Lee S.L."/>
            <person name="Lopez-Ezquerra A."/>
            <person name="Mallet L."/>
            <person name="Monroy-Kuhn J.M."/>
            <person name="Moser A."/>
            <person name="Murali S.C."/>
            <person name="Muzny D.M."/>
            <person name="Otani S."/>
            <person name="Piulachs M.-D."/>
            <person name="Poelchau M."/>
            <person name="Qu J."/>
            <person name="Schaub F."/>
            <person name="Wada-Katsumata A."/>
            <person name="Worley K.C."/>
            <person name="Xie Q."/>
            <person name="Ylla G."/>
            <person name="Poulsen M."/>
            <person name="Gibbs R.A."/>
            <person name="Schal C."/>
            <person name="Richards S."/>
            <person name="Belles X."/>
            <person name="Korb J."/>
            <person name="Bornberg-Bauer E."/>
        </authorList>
    </citation>
    <scope>NUCLEOTIDE SEQUENCE [LARGE SCALE GENOMIC DNA]</scope>
    <source>
        <tissue evidence="2">Whole body</tissue>
    </source>
</reference>
<dbReference type="CDD" id="cd21792">
    <property type="entry name" value="Rad21_Rec8_M_NXP1-like"/>
    <property type="match status" value="1"/>
</dbReference>
<dbReference type="InterPro" id="IPR049589">
    <property type="entry name" value="NXP1_M-like"/>
</dbReference>
<comment type="caution">
    <text evidence="2">The sequence shown here is derived from an EMBL/GenBank/DDBJ whole genome shotgun (WGS) entry which is preliminary data.</text>
</comment>
<accession>A0A2J7PMZ3</accession>
<evidence type="ECO:0000256" key="1">
    <source>
        <dbReference type="SAM" id="MobiDB-lite"/>
    </source>
</evidence>
<dbReference type="Proteomes" id="UP000235965">
    <property type="component" value="Unassembled WGS sequence"/>
</dbReference>
<dbReference type="EMBL" id="NEVH01023960">
    <property type="protein sequence ID" value="PNF17689.1"/>
    <property type="molecule type" value="Genomic_DNA"/>
</dbReference>
<sequence>MNNNKPEVVQIVETILPTNEDESDTCVEENVITPKCREAIIFQTLDENGFIHTQHGSLVMASVPQIKPEISDKCYPTYGVAVDARNQYSSTTIVGAGDVTEQNDEMEVTTIHVLGLDEASGDMKLAYDNTLQVPMSMETLEVPVETMMTENDEIQSIHIGDYATVVSPVDSAVHENQSMVISSAYSQPNCFVTVQENEVLSLPSGWNKSQLPTVTRVVKGSRGYIRFGRSRMIADKHTSIPVAEFKAQLSDTSDIIGRMDLAPATKKMMNYLNTKGFVKLFSSPGKKMNCSEHIHLYTRHLTLRQAPVEEIYDDMVLLPLGYQREVDPTKIKRITRRRRYPEAEEYQRRLIQEQMQQTFDNLVAESQKNMEAVFLENSGSLREEDQGNLQVLVQAVENDTLEHEGRGSHSGTEPMSLDQEDSRIEEHHENPSGDSLSSGDWLGTVQQFIIIVPSDPLVDTITETVITS</sequence>
<dbReference type="EMBL" id="NEVH01023960">
    <property type="protein sequence ID" value="PNF17688.1"/>
    <property type="molecule type" value="Genomic_DNA"/>
</dbReference>
<evidence type="ECO:0000313" key="3">
    <source>
        <dbReference type="Proteomes" id="UP000235965"/>
    </source>
</evidence>
<dbReference type="OrthoDB" id="8185561at2759"/>
<dbReference type="AlphaFoldDB" id="A0A2J7PMZ3"/>
<organism evidence="2 3">
    <name type="scientific">Cryptotermes secundus</name>
    <dbReference type="NCBI Taxonomy" id="105785"/>
    <lineage>
        <taxon>Eukaryota</taxon>
        <taxon>Metazoa</taxon>
        <taxon>Ecdysozoa</taxon>
        <taxon>Arthropoda</taxon>
        <taxon>Hexapoda</taxon>
        <taxon>Insecta</taxon>
        <taxon>Pterygota</taxon>
        <taxon>Neoptera</taxon>
        <taxon>Polyneoptera</taxon>
        <taxon>Dictyoptera</taxon>
        <taxon>Blattodea</taxon>
        <taxon>Blattoidea</taxon>
        <taxon>Termitoidae</taxon>
        <taxon>Kalotermitidae</taxon>
        <taxon>Cryptotermitinae</taxon>
        <taxon>Cryptotermes</taxon>
    </lineage>
</organism>
<name>A0A2J7PMZ3_9NEOP</name>
<dbReference type="InParanoid" id="A0A2J7PMZ3"/>
<protein>
    <submittedName>
        <fullName evidence="2">Uncharacterized protein</fullName>
    </submittedName>
</protein>
<feature type="compositionally biased region" description="Basic and acidic residues" evidence="1">
    <location>
        <begin position="420"/>
        <end position="431"/>
    </location>
</feature>
<proteinExistence type="predicted"/>
<feature type="region of interest" description="Disordered" evidence="1">
    <location>
        <begin position="402"/>
        <end position="439"/>
    </location>
</feature>
<dbReference type="STRING" id="105785.A0A2J7PMZ3"/>
<keyword evidence="3" id="KW-1185">Reference proteome</keyword>